<proteinExistence type="predicted"/>
<gene>
    <name evidence="3" type="ORF">RAMLITH_22345</name>
</gene>
<dbReference type="RefSeq" id="WP_168109693.1">
    <property type="nucleotide sequence ID" value="NZ_VTOX01000011.1"/>
</dbReference>
<protein>
    <submittedName>
        <fullName evidence="3">Rhodanese-like domain-containing protein</fullName>
    </submittedName>
</protein>
<evidence type="ECO:0000259" key="2">
    <source>
        <dbReference type="PROSITE" id="PS50206"/>
    </source>
</evidence>
<reference evidence="3 4" key="1">
    <citation type="journal article" date="2020" name="Nature">
        <title>Bacterial chemolithoautotrophy via manganese oxidation.</title>
        <authorList>
            <person name="Yu H."/>
            <person name="Leadbetter J.R."/>
        </authorList>
    </citation>
    <scope>NUCLEOTIDE SEQUENCE [LARGE SCALE GENOMIC DNA]</scope>
    <source>
        <strain evidence="3 4">RBP-1</strain>
    </source>
</reference>
<comment type="caution">
    <text evidence="3">The sequence shown here is derived from an EMBL/GenBank/DDBJ whole genome shotgun (WGS) entry which is preliminary data.</text>
</comment>
<dbReference type="InterPro" id="IPR036873">
    <property type="entry name" value="Rhodanese-like_dom_sf"/>
</dbReference>
<dbReference type="InterPro" id="IPR050229">
    <property type="entry name" value="GlpE_sulfurtransferase"/>
</dbReference>
<dbReference type="PROSITE" id="PS50206">
    <property type="entry name" value="RHODANESE_3"/>
    <property type="match status" value="1"/>
</dbReference>
<dbReference type="Pfam" id="PF00581">
    <property type="entry name" value="Rhodanese"/>
    <property type="match status" value="1"/>
</dbReference>
<dbReference type="SUPFAM" id="SSF52821">
    <property type="entry name" value="Rhodanese/Cell cycle control phosphatase"/>
    <property type="match status" value="1"/>
</dbReference>
<keyword evidence="1" id="KW-0732">Signal</keyword>
<dbReference type="PANTHER" id="PTHR43031:SF1">
    <property type="entry name" value="PYRIDINE NUCLEOTIDE-DISULPHIDE OXIDOREDUCTASE"/>
    <property type="match status" value="1"/>
</dbReference>
<feature type="chain" id="PRO_5030512250" evidence="1">
    <location>
        <begin position="22"/>
        <end position="148"/>
    </location>
</feature>
<name>A0A7X6DJY3_9BURK</name>
<feature type="signal peptide" evidence="1">
    <location>
        <begin position="1"/>
        <end position="21"/>
    </location>
</feature>
<organism evidence="3 4">
    <name type="scientific">Ramlibacter lithotrophicus</name>
    <dbReference type="NCBI Taxonomy" id="2606681"/>
    <lineage>
        <taxon>Bacteria</taxon>
        <taxon>Pseudomonadati</taxon>
        <taxon>Pseudomonadota</taxon>
        <taxon>Betaproteobacteria</taxon>
        <taxon>Burkholderiales</taxon>
        <taxon>Comamonadaceae</taxon>
        <taxon>Ramlibacter</taxon>
    </lineage>
</organism>
<evidence type="ECO:0000313" key="3">
    <source>
        <dbReference type="EMBL" id="NKE68564.1"/>
    </source>
</evidence>
<evidence type="ECO:0000313" key="4">
    <source>
        <dbReference type="Proteomes" id="UP000521868"/>
    </source>
</evidence>
<dbReference type="PROSITE" id="PS51257">
    <property type="entry name" value="PROKAR_LIPOPROTEIN"/>
    <property type="match status" value="1"/>
</dbReference>
<dbReference type="PANTHER" id="PTHR43031">
    <property type="entry name" value="FAD-DEPENDENT OXIDOREDUCTASE"/>
    <property type="match status" value="1"/>
</dbReference>
<dbReference type="Proteomes" id="UP000521868">
    <property type="component" value="Unassembled WGS sequence"/>
</dbReference>
<dbReference type="EMBL" id="VTOX01000011">
    <property type="protein sequence ID" value="NKE68564.1"/>
    <property type="molecule type" value="Genomic_DNA"/>
</dbReference>
<dbReference type="InterPro" id="IPR001763">
    <property type="entry name" value="Rhodanese-like_dom"/>
</dbReference>
<dbReference type="SMART" id="SM00450">
    <property type="entry name" value="RHOD"/>
    <property type="match status" value="1"/>
</dbReference>
<dbReference type="AlphaFoldDB" id="A0A7X6DJY3"/>
<keyword evidence="4" id="KW-1185">Reference proteome</keyword>
<evidence type="ECO:0000256" key="1">
    <source>
        <dbReference type="SAM" id="SignalP"/>
    </source>
</evidence>
<feature type="domain" description="Rhodanese" evidence="2">
    <location>
        <begin position="53"/>
        <end position="140"/>
    </location>
</feature>
<dbReference type="Gene3D" id="3.40.250.10">
    <property type="entry name" value="Rhodanese-like domain"/>
    <property type="match status" value="1"/>
</dbReference>
<dbReference type="CDD" id="cd00158">
    <property type="entry name" value="RHOD"/>
    <property type="match status" value="1"/>
</dbReference>
<sequence>MKTAITVAAILVLACTGAASAQEADFDRFLRSFDYETRADMKIDSKRLVTLLVEKKAVLVDIRFPEETQAWKMGFGLHIPLNALPARWQELPRDKLVVVACPHKDRSALAMAYLRSKGYNARYLADGLIGLAERLRGDDAKEFLEDIR</sequence>
<accession>A0A7X6DJY3</accession>